<dbReference type="PANTHER" id="PTHR33930">
    <property type="entry name" value="ALKYL HYDROPEROXIDE REDUCTASE AHPD"/>
    <property type="match status" value="1"/>
</dbReference>
<feature type="domain" description="Carboxymuconolactone decarboxylase-like" evidence="1">
    <location>
        <begin position="22"/>
        <end position="103"/>
    </location>
</feature>
<keyword evidence="3" id="KW-1185">Reference proteome</keyword>
<dbReference type="InterPro" id="IPR004675">
    <property type="entry name" value="AhpD_core"/>
</dbReference>
<dbReference type="InterPro" id="IPR029032">
    <property type="entry name" value="AhpD-like"/>
</dbReference>
<dbReference type="Gene3D" id="1.20.1290.10">
    <property type="entry name" value="AhpD-like"/>
    <property type="match status" value="1"/>
</dbReference>
<dbReference type="NCBIfam" id="TIGR00778">
    <property type="entry name" value="ahpD_dom"/>
    <property type="match status" value="1"/>
</dbReference>
<dbReference type="GO" id="GO:0051920">
    <property type="term" value="F:peroxiredoxin activity"/>
    <property type="evidence" value="ECO:0007669"/>
    <property type="project" value="InterPro"/>
</dbReference>
<accession>A0A1H4LTG4</accession>
<reference evidence="3" key="1">
    <citation type="submission" date="2016-10" db="EMBL/GenBank/DDBJ databases">
        <authorList>
            <person name="Varghese N."/>
            <person name="Submissions S."/>
        </authorList>
    </citation>
    <scope>NUCLEOTIDE SEQUENCE [LARGE SCALE GENOMIC DNA]</scope>
    <source>
        <strain evidence="3">DSM 44498</strain>
    </source>
</reference>
<dbReference type="Pfam" id="PF02627">
    <property type="entry name" value="CMD"/>
    <property type="match status" value="1"/>
</dbReference>
<dbReference type="SUPFAM" id="SSF69118">
    <property type="entry name" value="AhpD-like"/>
    <property type="match status" value="1"/>
</dbReference>
<evidence type="ECO:0000313" key="2">
    <source>
        <dbReference type="EMBL" id="SEB74001.1"/>
    </source>
</evidence>
<gene>
    <name evidence="2" type="ORF">SAMN04490239_1459</name>
</gene>
<keyword evidence="2" id="KW-0575">Peroxidase</keyword>
<dbReference type="OrthoDB" id="9801997at2"/>
<proteinExistence type="predicted"/>
<dbReference type="InterPro" id="IPR003779">
    <property type="entry name" value="CMD-like"/>
</dbReference>
<sequence>MPESLYQPTTPEISKRRKALAPGIHEAFENFSRAVFADGALPEKTKQLIAVAVAHVTQCPYCITGHTKLARRTGAEPEEIMEAIWVAAEMRAGGAFAHSTLALNAMNHRGHTPTGEPEP</sequence>
<organism evidence="2 3">
    <name type="scientific">Rhodococcus koreensis</name>
    <dbReference type="NCBI Taxonomy" id="99653"/>
    <lineage>
        <taxon>Bacteria</taxon>
        <taxon>Bacillati</taxon>
        <taxon>Actinomycetota</taxon>
        <taxon>Actinomycetes</taxon>
        <taxon>Mycobacteriales</taxon>
        <taxon>Nocardiaceae</taxon>
        <taxon>Rhodococcus</taxon>
    </lineage>
</organism>
<dbReference type="Proteomes" id="UP000183561">
    <property type="component" value="Unassembled WGS sequence"/>
</dbReference>
<protein>
    <submittedName>
        <fullName evidence="2">Alkylhydroperoxidase AhpD family core domain-containing protein</fullName>
    </submittedName>
</protein>
<name>A0A1H4LTG4_9NOCA</name>
<dbReference type="RefSeq" id="WP_072943942.1">
    <property type="nucleotide sequence ID" value="NZ_FNSV01000005.1"/>
</dbReference>
<dbReference type="AlphaFoldDB" id="A0A1H4LTG4"/>
<evidence type="ECO:0000259" key="1">
    <source>
        <dbReference type="Pfam" id="PF02627"/>
    </source>
</evidence>
<dbReference type="PANTHER" id="PTHR33930:SF2">
    <property type="entry name" value="BLR3452 PROTEIN"/>
    <property type="match status" value="1"/>
</dbReference>
<keyword evidence="2" id="KW-0560">Oxidoreductase</keyword>
<dbReference type="EMBL" id="FNSV01000005">
    <property type="protein sequence ID" value="SEB74001.1"/>
    <property type="molecule type" value="Genomic_DNA"/>
</dbReference>
<evidence type="ECO:0000313" key="3">
    <source>
        <dbReference type="Proteomes" id="UP000183561"/>
    </source>
</evidence>